<keyword evidence="3" id="KW-1185">Reference proteome</keyword>
<dbReference type="AlphaFoldDB" id="A0A0J7KGR2"/>
<feature type="coiled-coil region" evidence="1">
    <location>
        <begin position="209"/>
        <end position="240"/>
    </location>
</feature>
<evidence type="ECO:0000256" key="1">
    <source>
        <dbReference type="SAM" id="Coils"/>
    </source>
</evidence>
<evidence type="ECO:0000313" key="3">
    <source>
        <dbReference type="Proteomes" id="UP000036403"/>
    </source>
</evidence>
<dbReference type="OrthoDB" id="7555409at2759"/>
<dbReference type="SUPFAM" id="SSF56219">
    <property type="entry name" value="DNase I-like"/>
    <property type="match status" value="1"/>
</dbReference>
<evidence type="ECO:0008006" key="4">
    <source>
        <dbReference type="Google" id="ProtNLM"/>
    </source>
</evidence>
<accession>A0A0J7KGR2</accession>
<dbReference type="InterPro" id="IPR036691">
    <property type="entry name" value="Endo/exonu/phosph_ase_sf"/>
</dbReference>
<gene>
    <name evidence="2" type="ORF">RF55_10935</name>
</gene>
<name>A0A0J7KGR2_LASNI</name>
<dbReference type="Gene3D" id="3.60.10.10">
    <property type="entry name" value="Endonuclease/exonuclease/phosphatase"/>
    <property type="match status" value="1"/>
</dbReference>
<keyword evidence="1" id="KW-0175">Coiled coil</keyword>
<dbReference type="STRING" id="67767.A0A0J7KGR2"/>
<protein>
    <recommendedName>
        <fullName evidence="4">Endonuclease/exonuclease/phosphatase domain-containing protein</fullName>
    </recommendedName>
</protein>
<evidence type="ECO:0000313" key="2">
    <source>
        <dbReference type="EMBL" id="KMQ89439.1"/>
    </source>
</evidence>
<comment type="caution">
    <text evidence="2">The sequence shown here is derived from an EMBL/GenBank/DDBJ whole genome shotgun (WGS) entry which is preliminary data.</text>
</comment>
<proteinExistence type="predicted"/>
<dbReference type="Proteomes" id="UP000036403">
    <property type="component" value="Unassembled WGS sequence"/>
</dbReference>
<dbReference type="EMBL" id="LBMM01007767">
    <property type="protein sequence ID" value="KMQ89439.1"/>
    <property type="molecule type" value="Genomic_DNA"/>
</dbReference>
<organism evidence="2 3">
    <name type="scientific">Lasius niger</name>
    <name type="common">Black garden ant</name>
    <dbReference type="NCBI Taxonomy" id="67767"/>
    <lineage>
        <taxon>Eukaryota</taxon>
        <taxon>Metazoa</taxon>
        <taxon>Ecdysozoa</taxon>
        <taxon>Arthropoda</taxon>
        <taxon>Hexapoda</taxon>
        <taxon>Insecta</taxon>
        <taxon>Pterygota</taxon>
        <taxon>Neoptera</taxon>
        <taxon>Endopterygota</taxon>
        <taxon>Hymenoptera</taxon>
        <taxon>Apocrita</taxon>
        <taxon>Aculeata</taxon>
        <taxon>Formicoidea</taxon>
        <taxon>Formicidae</taxon>
        <taxon>Formicinae</taxon>
        <taxon>Lasius</taxon>
        <taxon>Lasius</taxon>
    </lineage>
</organism>
<sequence length="241" mass="29100">MAENWNILGNKIGKKIEEKEDEQIIVGGDFNFRIGELGGDNGKEGGIERKSKDKTVGNKGKNMIDYIKEKGWYLLNGSTEAIDRVEEFKVGDRVDSDHMPIMVTLEERGRRGKKKEGEVKKEEEKWRICWDKESIRRYKKNTKKTTWEEDLQGMIEEKWEKLKGIVYEAIIKKKMVMRRIELGHKDWWDRQCSRQKREMQRCYKKWRKNKVKREKYLEEKRKLRELAERKQRENREKGEKK</sequence>
<reference evidence="2 3" key="1">
    <citation type="submission" date="2015-04" db="EMBL/GenBank/DDBJ databases">
        <title>Lasius niger genome sequencing.</title>
        <authorList>
            <person name="Konorov E.A."/>
            <person name="Nikitin M.A."/>
            <person name="Kirill M.V."/>
            <person name="Chang P."/>
        </authorList>
    </citation>
    <scope>NUCLEOTIDE SEQUENCE [LARGE SCALE GENOMIC DNA]</scope>
    <source>
        <tissue evidence="2">Whole</tissue>
    </source>
</reference>
<dbReference type="PaxDb" id="67767-A0A0J7KGR2"/>